<protein>
    <submittedName>
        <fullName evidence="1">Uncharacterized protein</fullName>
    </submittedName>
</protein>
<organism evidence="1 2">
    <name type="scientific">Paracoccus angustae</name>
    <dbReference type="NCBI Taxonomy" id="1671480"/>
    <lineage>
        <taxon>Bacteria</taxon>
        <taxon>Pseudomonadati</taxon>
        <taxon>Pseudomonadota</taxon>
        <taxon>Alphaproteobacteria</taxon>
        <taxon>Rhodobacterales</taxon>
        <taxon>Paracoccaceae</taxon>
        <taxon>Paracoccus</taxon>
    </lineage>
</organism>
<reference evidence="2" key="1">
    <citation type="journal article" date="2019" name="Int. J. Syst. Evol. Microbiol.">
        <title>The Global Catalogue of Microorganisms (GCM) 10K type strain sequencing project: providing services to taxonomists for standard genome sequencing and annotation.</title>
        <authorList>
            <consortium name="The Broad Institute Genomics Platform"/>
            <consortium name="The Broad Institute Genome Sequencing Center for Infectious Disease"/>
            <person name="Wu L."/>
            <person name="Ma J."/>
        </authorList>
    </citation>
    <scope>NUCLEOTIDE SEQUENCE [LARGE SCALE GENOMIC DNA]</scope>
    <source>
        <strain evidence="2">KCTC 42473</strain>
    </source>
</reference>
<comment type="caution">
    <text evidence="1">The sequence shown here is derived from an EMBL/GenBank/DDBJ whole genome shotgun (WGS) entry which is preliminary data.</text>
</comment>
<sequence length="134" mass="14759">MTTARSAPGTWPRWNCRPRICGHPPGRPEACRLIFAEPLPFLAELRAERPAWNLGEVTLVTRFADCMTVLRRHRIIGVDLVSAQAGWLFHGPGGQGGWIDPRACDALEGAPGGLDLVRLVTRGFRWSWCKSGSA</sequence>
<accession>A0ABV7U8B6</accession>
<dbReference type="RefSeq" id="WP_377763404.1">
    <property type="nucleotide sequence ID" value="NZ_JBHRXY010000022.1"/>
</dbReference>
<name>A0ABV7U8B6_9RHOB</name>
<keyword evidence="2" id="KW-1185">Reference proteome</keyword>
<gene>
    <name evidence="1" type="ORF">ACFOM8_17430</name>
</gene>
<dbReference type="EMBL" id="JBHRXY010000022">
    <property type="protein sequence ID" value="MFC3631220.1"/>
    <property type="molecule type" value="Genomic_DNA"/>
</dbReference>
<evidence type="ECO:0000313" key="1">
    <source>
        <dbReference type="EMBL" id="MFC3631220.1"/>
    </source>
</evidence>
<proteinExistence type="predicted"/>
<evidence type="ECO:0000313" key="2">
    <source>
        <dbReference type="Proteomes" id="UP001595539"/>
    </source>
</evidence>
<dbReference type="Proteomes" id="UP001595539">
    <property type="component" value="Unassembled WGS sequence"/>
</dbReference>